<dbReference type="SUPFAM" id="SSF52540">
    <property type="entry name" value="P-loop containing nucleoside triphosphate hydrolases"/>
    <property type="match status" value="1"/>
</dbReference>
<feature type="domain" description="ABC transporter" evidence="4">
    <location>
        <begin position="3"/>
        <end position="250"/>
    </location>
</feature>
<dbReference type="InterPro" id="IPR003439">
    <property type="entry name" value="ABC_transporter-like_ATP-bd"/>
</dbReference>
<evidence type="ECO:0000256" key="2">
    <source>
        <dbReference type="ARBA" id="ARBA00022741"/>
    </source>
</evidence>
<dbReference type="SMART" id="SM00382">
    <property type="entry name" value="AAA"/>
    <property type="match status" value="1"/>
</dbReference>
<keyword evidence="1" id="KW-0813">Transport</keyword>
<keyword evidence="2" id="KW-0547">Nucleotide-binding</keyword>
<reference evidence="5 6" key="1">
    <citation type="submission" date="2021-01" db="EMBL/GenBank/DDBJ databases">
        <title>Genomic Encyclopedia of Type Strains, Phase IV (KMG-IV): sequencing the most valuable type-strain genomes for metagenomic binning, comparative biology and taxonomic classification.</title>
        <authorList>
            <person name="Goeker M."/>
        </authorList>
    </citation>
    <scope>NUCLEOTIDE SEQUENCE [LARGE SCALE GENOMIC DNA]</scope>
    <source>
        <strain evidence="5 6">DSM 25540</strain>
    </source>
</reference>
<keyword evidence="6" id="KW-1185">Reference proteome</keyword>
<protein>
    <submittedName>
        <fullName evidence="5">Branched-chain amino acid transport system ATP-binding protein</fullName>
    </submittedName>
</protein>
<sequence>MLIETKGLTKRFGGLVAVNDVEIGIEKGKITAIIGPNGAGKSTLFNLISGYHPSSEGSITFKGEDITKKRSFNIAKLGIARTFQTTNLFETATVMDNVIVGHRLRTKSNVFDAVFRTPRLRREEQASRAKAAEVLEFVGLEHEAHRLVQDISQEAKKRVAFALALATDPEIVFLDEPAAGINPDETENLAALIRKMIDRGLTVCLIEHKMQMIMGLADHIVVLNYGKKIAEGTPEEIQTNEEVIEAYLGGGDKHAEAE</sequence>
<dbReference type="Pfam" id="PF12399">
    <property type="entry name" value="BCA_ABC_TP_C"/>
    <property type="match status" value="1"/>
</dbReference>
<keyword evidence="3 5" id="KW-0067">ATP-binding</keyword>
<dbReference type="CDD" id="cd03219">
    <property type="entry name" value="ABC_Mj1267_LivG_branched"/>
    <property type="match status" value="1"/>
</dbReference>
<evidence type="ECO:0000313" key="5">
    <source>
        <dbReference type="EMBL" id="MBM7631371.1"/>
    </source>
</evidence>
<dbReference type="InterPro" id="IPR051120">
    <property type="entry name" value="ABC_AA/LPS_Transport"/>
</dbReference>
<dbReference type="Proteomes" id="UP000741863">
    <property type="component" value="Unassembled WGS sequence"/>
</dbReference>
<dbReference type="EMBL" id="JAFBEC010000001">
    <property type="protein sequence ID" value="MBM7631371.1"/>
    <property type="molecule type" value="Genomic_DNA"/>
</dbReference>
<dbReference type="InterPro" id="IPR003593">
    <property type="entry name" value="AAA+_ATPase"/>
</dbReference>
<evidence type="ECO:0000259" key="4">
    <source>
        <dbReference type="PROSITE" id="PS50893"/>
    </source>
</evidence>
<organism evidence="5 6">
    <name type="scientific">Geomicrobium sediminis</name>
    <dbReference type="NCBI Taxonomy" id="1347788"/>
    <lineage>
        <taxon>Bacteria</taxon>
        <taxon>Bacillati</taxon>
        <taxon>Bacillota</taxon>
        <taxon>Bacilli</taxon>
        <taxon>Bacillales</taxon>
        <taxon>Geomicrobium</taxon>
    </lineage>
</organism>
<dbReference type="InterPro" id="IPR027417">
    <property type="entry name" value="P-loop_NTPase"/>
</dbReference>
<accession>A0ABS2P8N7</accession>
<evidence type="ECO:0000256" key="3">
    <source>
        <dbReference type="ARBA" id="ARBA00022840"/>
    </source>
</evidence>
<gene>
    <name evidence="5" type="ORF">JOD17_000462</name>
</gene>
<dbReference type="PROSITE" id="PS50893">
    <property type="entry name" value="ABC_TRANSPORTER_2"/>
    <property type="match status" value="1"/>
</dbReference>
<dbReference type="RefSeq" id="WP_204695516.1">
    <property type="nucleotide sequence ID" value="NZ_JAFBEC010000001.1"/>
</dbReference>
<comment type="caution">
    <text evidence="5">The sequence shown here is derived from an EMBL/GenBank/DDBJ whole genome shotgun (WGS) entry which is preliminary data.</text>
</comment>
<evidence type="ECO:0000256" key="1">
    <source>
        <dbReference type="ARBA" id="ARBA00022448"/>
    </source>
</evidence>
<dbReference type="InterPro" id="IPR032823">
    <property type="entry name" value="BCA_ABC_TP_C"/>
</dbReference>
<dbReference type="Gene3D" id="3.40.50.300">
    <property type="entry name" value="P-loop containing nucleotide triphosphate hydrolases"/>
    <property type="match status" value="1"/>
</dbReference>
<dbReference type="PANTHER" id="PTHR45772:SF7">
    <property type="entry name" value="AMINO ACID ABC TRANSPORTER ATP-BINDING PROTEIN"/>
    <property type="match status" value="1"/>
</dbReference>
<dbReference type="PANTHER" id="PTHR45772">
    <property type="entry name" value="CONSERVED COMPONENT OF ABC TRANSPORTER FOR NATURAL AMINO ACIDS-RELATED"/>
    <property type="match status" value="1"/>
</dbReference>
<name>A0ABS2P8N7_9BACL</name>
<dbReference type="GO" id="GO:0005524">
    <property type="term" value="F:ATP binding"/>
    <property type="evidence" value="ECO:0007669"/>
    <property type="project" value="UniProtKB-KW"/>
</dbReference>
<proteinExistence type="predicted"/>
<dbReference type="Pfam" id="PF00005">
    <property type="entry name" value="ABC_tran"/>
    <property type="match status" value="1"/>
</dbReference>
<evidence type="ECO:0000313" key="6">
    <source>
        <dbReference type="Proteomes" id="UP000741863"/>
    </source>
</evidence>